<comment type="similarity">
    <text evidence="1">Belongs to the anhydro-N-acetylmuramic acid kinase family.</text>
</comment>
<evidence type="ECO:0000313" key="2">
    <source>
        <dbReference type="EMBL" id="SKA33713.1"/>
    </source>
</evidence>
<accession>A0A1T4SZP4</accession>
<keyword evidence="1" id="KW-0119">Carbohydrate metabolism</keyword>
<name>A0A1T4SZP4_9ACTN</name>
<dbReference type="Pfam" id="PF03702">
    <property type="entry name" value="AnmK"/>
    <property type="match status" value="1"/>
</dbReference>
<feature type="binding site" evidence="1">
    <location>
        <begin position="9"/>
        <end position="16"/>
    </location>
    <ligand>
        <name>ATP</name>
        <dbReference type="ChEBI" id="CHEBI:30616"/>
    </ligand>
</feature>
<dbReference type="Gene3D" id="3.30.420.40">
    <property type="match status" value="2"/>
</dbReference>
<dbReference type="GO" id="GO:0016301">
    <property type="term" value="F:kinase activity"/>
    <property type="evidence" value="ECO:0007669"/>
    <property type="project" value="UniProtKB-KW"/>
</dbReference>
<dbReference type="InterPro" id="IPR005338">
    <property type="entry name" value="Anhydro_N_Ac-Mur_kinase"/>
</dbReference>
<dbReference type="InterPro" id="IPR043129">
    <property type="entry name" value="ATPase_NBD"/>
</dbReference>
<dbReference type="NCBIfam" id="NF007146">
    <property type="entry name" value="PRK09585.2-6"/>
    <property type="match status" value="1"/>
</dbReference>
<dbReference type="GO" id="GO:0009254">
    <property type="term" value="P:peptidoglycan turnover"/>
    <property type="evidence" value="ECO:0007669"/>
    <property type="project" value="UniProtKB-UniRule"/>
</dbReference>
<dbReference type="GO" id="GO:0097175">
    <property type="term" value="P:1,6-anhydro-N-acetyl-beta-muramic acid catabolic process"/>
    <property type="evidence" value="ECO:0007669"/>
    <property type="project" value="UniProtKB-UniRule"/>
</dbReference>
<organism evidence="2 3">
    <name type="scientific">Marinactinospora thermotolerans DSM 45154</name>
    <dbReference type="NCBI Taxonomy" id="1122192"/>
    <lineage>
        <taxon>Bacteria</taxon>
        <taxon>Bacillati</taxon>
        <taxon>Actinomycetota</taxon>
        <taxon>Actinomycetes</taxon>
        <taxon>Streptosporangiales</taxon>
        <taxon>Nocardiopsidaceae</taxon>
        <taxon>Marinactinospora</taxon>
    </lineage>
</organism>
<comment type="catalytic activity">
    <reaction evidence="1">
        <text>1,6-anhydro-N-acetyl-beta-muramate + ATP + H2O = N-acetyl-D-muramate 6-phosphate + ADP + H(+)</text>
        <dbReference type="Rhea" id="RHEA:24952"/>
        <dbReference type="ChEBI" id="CHEBI:15377"/>
        <dbReference type="ChEBI" id="CHEBI:15378"/>
        <dbReference type="ChEBI" id="CHEBI:30616"/>
        <dbReference type="ChEBI" id="CHEBI:58690"/>
        <dbReference type="ChEBI" id="CHEBI:58722"/>
        <dbReference type="ChEBI" id="CHEBI:456216"/>
        <dbReference type="EC" id="2.7.1.170"/>
    </reaction>
</comment>
<keyword evidence="1 2" id="KW-0418">Kinase</keyword>
<dbReference type="OrthoDB" id="9763949at2"/>
<keyword evidence="1" id="KW-0808">Transferase</keyword>
<comment type="function">
    <text evidence="1">Catalyzes the specific phosphorylation of 1,6-anhydro-N-acetylmuramic acid (anhMurNAc) with the simultaneous cleavage of the 1,6-anhydro ring, generating MurNAc-6-P. Is required for the utilization of anhMurNAc either imported from the medium or derived from its own cell wall murein, and thus plays a role in cell wall recycling.</text>
</comment>
<keyword evidence="3" id="KW-1185">Reference proteome</keyword>
<gene>
    <name evidence="1" type="primary">anmK</name>
    <name evidence="2" type="ORF">SAMN02745673_04255</name>
</gene>
<dbReference type="AlphaFoldDB" id="A0A1T4SZP4"/>
<reference evidence="2 3" key="1">
    <citation type="submission" date="2017-02" db="EMBL/GenBank/DDBJ databases">
        <authorList>
            <person name="Peterson S.W."/>
        </authorList>
    </citation>
    <scope>NUCLEOTIDE SEQUENCE [LARGE SCALE GENOMIC DNA]</scope>
    <source>
        <strain evidence="2 3">DSM 45154</strain>
    </source>
</reference>
<dbReference type="PANTHER" id="PTHR30605:SF0">
    <property type="entry name" value="ANHYDRO-N-ACETYLMURAMIC ACID KINASE"/>
    <property type="match status" value="1"/>
</dbReference>
<dbReference type="UniPathway" id="UPA00544"/>
<dbReference type="HAMAP" id="MF_01270">
    <property type="entry name" value="AnhMurNAc_kinase"/>
    <property type="match status" value="1"/>
</dbReference>
<dbReference type="PANTHER" id="PTHR30605">
    <property type="entry name" value="ANHYDRO-N-ACETYLMURAMIC ACID KINASE"/>
    <property type="match status" value="1"/>
</dbReference>
<comment type="pathway">
    <text evidence="1">Cell wall biogenesis; peptidoglycan recycling.</text>
</comment>
<dbReference type="UniPathway" id="UPA00343"/>
<evidence type="ECO:0000313" key="3">
    <source>
        <dbReference type="Proteomes" id="UP000190637"/>
    </source>
</evidence>
<keyword evidence="1" id="KW-0547">Nucleotide-binding</keyword>
<dbReference type="SUPFAM" id="SSF53067">
    <property type="entry name" value="Actin-like ATPase domain"/>
    <property type="match status" value="1"/>
</dbReference>
<dbReference type="EMBL" id="FUWS01000012">
    <property type="protein sequence ID" value="SKA33713.1"/>
    <property type="molecule type" value="Genomic_DNA"/>
</dbReference>
<dbReference type="GO" id="GO:0016773">
    <property type="term" value="F:phosphotransferase activity, alcohol group as acceptor"/>
    <property type="evidence" value="ECO:0007669"/>
    <property type="project" value="UniProtKB-UniRule"/>
</dbReference>
<comment type="pathway">
    <text evidence="1">Amino-sugar metabolism; 1,6-anhydro-N-acetylmuramate degradation.</text>
</comment>
<dbReference type="RefSeq" id="WP_078763479.1">
    <property type="nucleotide sequence ID" value="NZ_FUWS01000012.1"/>
</dbReference>
<dbReference type="STRING" id="1122192.SAMN02745673_04255"/>
<sequence>MIVIGLSSGTSVDGIDVAVADLALEGGEVTLAPIAHDTFAYPADLRADILAVLPPATTTIGAVCRLDTRVGRAFAAAARHALDHLCPAGRADLVASHGQTVFHWVEEGAVQGTLQLGQPAWIVEETGLPVVSDPRSRDIAAGGQGAPLASTLDTLWLAGRDAPVAALNLGGIANLTVVAPDGTAVAFDTGPGNALLDAAAARLGEAMDRDGRRALRGRVHAELLARLRAEPYYARPFPKTTGRELFHAGHLAAALRGLEVAEDDVFATLAELTASTVADACRGHGVTEVVASGGGVRNPALVAALRRTLAPVPLRAAEDHGIPSDAKEAYLFALLGFLTWRGAAATVPSCTGARVPTPVGRVSPASATLPFPRSLRVVSSTGGAGR</sequence>
<dbReference type="EC" id="2.7.1.170" evidence="1"/>
<dbReference type="GO" id="GO:0005524">
    <property type="term" value="F:ATP binding"/>
    <property type="evidence" value="ECO:0007669"/>
    <property type="project" value="UniProtKB-UniRule"/>
</dbReference>
<evidence type="ECO:0000256" key="1">
    <source>
        <dbReference type="HAMAP-Rule" id="MF_01270"/>
    </source>
</evidence>
<proteinExistence type="inferred from homology"/>
<dbReference type="GO" id="GO:0006040">
    <property type="term" value="P:amino sugar metabolic process"/>
    <property type="evidence" value="ECO:0007669"/>
    <property type="project" value="InterPro"/>
</dbReference>
<keyword evidence="1" id="KW-0067">ATP-binding</keyword>
<dbReference type="Proteomes" id="UP000190637">
    <property type="component" value="Unassembled WGS sequence"/>
</dbReference>
<protein>
    <recommendedName>
        <fullName evidence="1">Anhydro-N-acetylmuramic acid kinase</fullName>
        <ecNumber evidence="1">2.7.1.170</ecNumber>
    </recommendedName>
    <alternativeName>
        <fullName evidence="1">AnhMurNAc kinase</fullName>
    </alternativeName>
</protein>